<keyword evidence="4 7" id="KW-1133">Transmembrane helix</keyword>
<feature type="transmembrane region" description="Helical" evidence="7">
    <location>
        <begin position="303"/>
        <end position="324"/>
    </location>
</feature>
<comment type="caution">
    <text evidence="9">The sequence shown here is derived from an EMBL/GenBank/DDBJ whole genome shotgun (WGS) entry which is preliminary data.</text>
</comment>
<dbReference type="InterPro" id="IPR020846">
    <property type="entry name" value="MFS_dom"/>
</dbReference>
<feature type="transmembrane region" description="Helical" evidence="7">
    <location>
        <begin position="412"/>
        <end position="437"/>
    </location>
</feature>
<dbReference type="InterPro" id="IPR011701">
    <property type="entry name" value="MFS"/>
</dbReference>
<evidence type="ECO:0000256" key="7">
    <source>
        <dbReference type="SAM" id="Phobius"/>
    </source>
</evidence>
<dbReference type="PRINTS" id="PR01036">
    <property type="entry name" value="TCRTETB"/>
</dbReference>
<dbReference type="Gene3D" id="1.20.1720.10">
    <property type="entry name" value="Multidrug resistance protein D"/>
    <property type="match status" value="1"/>
</dbReference>
<sequence length="656" mass="70572">MASPSIPPRRSSLKHSKQNLKYSRSKESAAPRSQPSMDDDSDNYSILSDILSAYEPPLSHLASNPSLRSHSTRQRHRLLTPITEQRHPGKEGVRLSKYTREWQPKLSEEGEKPHLQRLQPHGESVEAAAEASAVNNDDEGFVHGLSLALLIMGLCLVVFLISIDRTSITTAIPFITAEFHSTSDIGWYGSSYLLTVCAFQPIFGRIFTLFSIKWSYMLSMFMFMLGSLVCGVAPNSVALIIGRSIAGFGSAGILAGSFVIVAIAVPLSLRPIYTAVVGLMFGVGSTVGPLMGGVFTDLVTWRWCFWLNLPAGAITVVVMLLVFHPPPHAHHKRTFIDRFADLDIIGNVILLGSAIMLFLALEMTTVGEDWGSARIIGLLCGCGGSALLFVVWQWWKADGALIPPVIVTQPTVGASCLMAFFTYGALLVHTYFLPIWFQAVWGDSAIQSGVLMIPYFAANVLFSLFSGIFVSKVGYFAPVAIVGSAIGAVGCGILTLLNPNSSTGMWAGFEILSSAGFGISIQQSFTAVQTVLPKEDVAVGTASVVASQSLGGAIFISVGNSVFQSRLSALVGEEPIPGVDIRQIIAAGATAFRTLVPKEQLPALIQEYSRALQTVMTVAVPLGGLACISCCFLEWKSVIGKGEGQRKMREMEQTPS</sequence>
<feature type="transmembrane region" description="Helical" evidence="7">
    <location>
        <begin position="214"/>
        <end position="233"/>
    </location>
</feature>
<feature type="transmembrane region" description="Helical" evidence="7">
    <location>
        <begin position="245"/>
        <end position="265"/>
    </location>
</feature>
<keyword evidence="2" id="KW-0813">Transport</keyword>
<keyword evidence="3 7" id="KW-0812">Transmembrane</keyword>
<dbReference type="AlphaFoldDB" id="A0A9Q0AHQ0"/>
<reference evidence="9" key="1">
    <citation type="submission" date="2021-03" db="EMBL/GenBank/DDBJ databases">
        <title>Revisited historic fungal species revealed as producer of novel bioactive compounds through whole genome sequencing and comparative genomics.</title>
        <authorList>
            <person name="Vignolle G.A."/>
            <person name="Hochenegger N."/>
            <person name="Mach R.L."/>
            <person name="Mach-Aigner A.R."/>
            <person name="Javad Rahimi M."/>
            <person name="Salim K.A."/>
            <person name="Chan C.M."/>
            <person name="Lim L.B.L."/>
            <person name="Cai F."/>
            <person name="Druzhinina I.S."/>
            <person name="U'Ren J.M."/>
            <person name="Derntl C."/>
        </authorList>
    </citation>
    <scope>NUCLEOTIDE SEQUENCE</scope>
    <source>
        <strain evidence="9">TUCIM 5799</strain>
    </source>
</reference>
<evidence type="ECO:0000256" key="3">
    <source>
        <dbReference type="ARBA" id="ARBA00022692"/>
    </source>
</evidence>
<dbReference type="InterPro" id="IPR036259">
    <property type="entry name" value="MFS_trans_sf"/>
</dbReference>
<evidence type="ECO:0000313" key="10">
    <source>
        <dbReference type="Proteomes" id="UP000829685"/>
    </source>
</evidence>
<organism evidence="9 10">
    <name type="scientific">Neoarthrinium moseri</name>
    <dbReference type="NCBI Taxonomy" id="1658444"/>
    <lineage>
        <taxon>Eukaryota</taxon>
        <taxon>Fungi</taxon>
        <taxon>Dikarya</taxon>
        <taxon>Ascomycota</taxon>
        <taxon>Pezizomycotina</taxon>
        <taxon>Sordariomycetes</taxon>
        <taxon>Xylariomycetidae</taxon>
        <taxon>Amphisphaeriales</taxon>
        <taxon>Apiosporaceae</taxon>
        <taxon>Neoarthrinium</taxon>
    </lineage>
</organism>
<evidence type="ECO:0000313" key="9">
    <source>
        <dbReference type="EMBL" id="KAI1857170.1"/>
    </source>
</evidence>
<evidence type="ECO:0000259" key="8">
    <source>
        <dbReference type="PROSITE" id="PS50850"/>
    </source>
</evidence>
<proteinExistence type="predicted"/>
<evidence type="ECO:0000256" key="4">
    <source>
        <dbReference type="ARBA" id="ARBA00022989"/>
    </source>
</evidence>
<dbReference type="PANTHER" id="PTHR23501:SF49">
    <property type="entry name" value="MAJOR FACILITATOR SUPERFAMILY (MFS) PROFILE DOMAIN-CONTAINING PROTEIN"/>
    <property type="match status" value="1"/>
</dbReference>
<name>A0A9Q0AHQ0_9PEZI</name>
<feature type="transmembrane region" description="Helical" evidence="7">
    <location>
        <begin position="271"/>
        <end position="291"/>
    </location>
</feature>
<dbReference type="Pfam" id="PF07690">
    <property type="entry name" value="MFS_1"/>
    <property type="match status" value="1"/>
</dbReference>
<feature type="transmembrane region" description="Helical" evidence="7">
    <location>
        <begin position="475"/>
        <end position="497"/>
    </location>
</feature>
<feature type="transmembrane region" description="Helical" evidence="7">
    <location>
        <begin position="373"/>
        <end position="392"/>
    </location>
</feature>
<feature type="region of interest" description="Disordered" evidence="6">
    <location>
        <begin position="1"/>
        <end position="44"/>
    </location>
</feature>
<dbReference type="GO" id="GO:0022857">
    <property type="term" value="F:transmembrane transporter activity"/>
    <property type="evidence" value="ECO:0007669"/>
    <property type="project" value="InterPro"/>
</dbReference>
<dbReference type="FunFam" id="1.20.1250.20:FF:000196">
    <property type="entry name" value="MFS toxin efflux pump (AflT)"/>
    <property type="match status" value="1"/>
</dbReference>
<dbReference type="PANTHER" id="PTHR23501">
    <property type="entry name" value="MAJOR FACILITATOR SUPERFAMILY"/>
    <property type="match status" value="1"/>
</dbReference>
<keyword evidence="5 7" id="KW-0472">Membrane</keyword>
<dbReference type="Gene3D" id="1.20.1250.20">
    <property type="entry name" value="MFS general substrate transporter like domains"/>
    <property type="match status" value="1"/>
</dbReference>
<accession>A0A9Q0AHQ0</accession>
<dbReference type="CDD" id="cd17502">
    <property type="entry name" value="MFS_Azr1_MDR_like"/>
    <property type="match status" value="1"/>
</dbReference>
<dbReference type="GO" id="GO:0005886">
    <property type="term" value="C:plasma membrane"/>
    <property type="evidence" value="ECO:0007669"/>
    <property type="project" value="TreeGrafter"/>
</dbReference>
<dbReference type="EMBL" id="JAFIMR010000041">
    <property type="protein sequence ID" value="KAI1857170.1"/>
    <property type="molecule type" value="Genomic_DNA"/>
</dbReference>
<evidence type="ECO:0000256" key="6">
    <source>
        <dbReference type="SAM" id="MobiDB-lite"/>
    </source>
</evidence>
<protein>
    <recommendedName>
        <fullName evidence="8">Major facilitator superfamily (MFS) profile domain-containing protein</fullName>
    </recommendedName>
</protein>
<evidence type="ECO:0000256" key="5">
    <source>
        <dbReference type="ARBA" id="ARBA00023136"/>
    </source>
</evidence>
<feature type="transmembrane region" description="Helical" evidence="7">
    <location>
        <begin position="344"/>
        <end position="361"/>
    </location>
</feature>
<keyword evidence="10" id="KW-1185">Reference proteome</keyword>
<dbReference type="Proteomes" id="UP000829685">
    <property type="component" value="Unassembled WGS sequence"/>
</dbReference>
<dbReference type="SUPFAM" id="SSF103473">
    <property type="entry name" value="MFS general substrate transporter"/>
    <property type="match status" value="1"/>
</dbReference>
<feature type="transmembrane region" description="Helical" evidence="7">
    <location>
        <begin position="141"/>
        <end position="164"/>
    </location>
</feature>
<evidence type="ECO:0000256" key="2">
    <source>
        <dbReference type="ARBA" id="ARBA00022448"/>
    </source>
</evidence>
<comment type="subcellular location">
    <subcellularLocation>
        <location evidence="1">Membrane</location>
        <topology evidence="1">Multi-pass membrane protein</topology>
    </subcellularLocation>
</comment>
<gene>
    <name evidence="9" type="ORF">JX265_011371</name>
</gene>
<feature type="transmembrane region" description="Helical" evidence="7">
    <location>
        <begin position="449"/>
        <end position="469"/>
    </location>
</feature>
<feature type="domain" description="Major facilitator superfamily (MFS) profile" evidence="8">
    <location>
        <begin position="150"/>
        <end position="600"/>
    </location>
</feature>
<evidence type="ECO:0000256" key="1">
    <source>
        <dbReference type="ARBA" id="ARBA00004141"/>
    </source>
</evidence>
<feature type="transmembrane region" description="Helical" evidence="7">
    <location>
        <begin position="185"/>
        <end position="208"/>
    </location>
</feature>
<dbReference type="PROSITE" id="PS50850">
    <property type="entry name" value="MFS"/>
    <property type="match status" value="1"/>
</dbReference>